<name>A0A378MZK2_MANHA</name>
<organism evidence="1 2">
    <name type="scientific">Mannheimia haemolytica</name>
    <name type="common">Pasteurella haemolytica</name>
    <dbReference type="NCBI Taxonomy" id="75985"/>
    <lineage>
        <taxon>Bacteria</taxon>
        <taxon>Pseudomonadati</taxon>
        <taxon>Pseudomonadota</taxon>
        <taxon>Gammaproteobacteria</taxon>
        <taxon>Pasteurellales</taxon>
        <taxon>Pasteurellaceae</taxon>
        <taxon>Mannheimia</taxon>
    </lineage>
</organism>
<accession>A0A378MZK2</accession>
<dbReference type="InterPro" id="IPR015424">
    <property type="entry name" value="PyrdxlP-dep_Trfase"/>
</dbReference>
<dbReference type="AlphaFoldDB" id="A0A378MZK2"/>
<evidence type="ECO:0000313" key="1">
    <source>
        <dbReference type="EMBL" id="STY61087.1"/>
    </source>
</evidence>
<dbReference type="EMBL" id="UGPN01000002">
    <property type="protein sequence ID" value="STY61087.1"/>
    <property type="molecule type" value="Genomic_DNA"/>
</dbReference>
<proteinExistence type="predicted"/>
<dbReference type="SUPFAM" id="SSF53383">
    <property type="entry name" value="PLP-dependent transferases"/>
    <property type="match status" value="1"/>
</dbReference>
<protein>
    <submittedName>
        <fullName evidence="1">Cysteine desulfurase</fullName>
    </submittedName>
</protein>
<gene>
    <name evidence="1" type="ORF">NCTC10638_02294</name>
</gene>
<sequence length="29" mass="3202">MTYLDPEEDGILDLAKLKAAIRPDTILVS</sequence>
<reference evidence="1 2" key="1">
    <citation type="submission" date="2018-06" db="EMBL/GenBank/DDBJ databases">
        <authorList>
            <consortium name="Pathogen Informatics"/>
            <person name="Doyle S."/>
        </authorList>
    </citation>
    <scope>NUCLEOTIDE SEQUENCE [LARGE SCALE GENOMIC DNA]</scope>
    <source>
        <strain evidence="1 2">NCTC10638</strain>
    </source>
</reference>
<dbReference type="Proteomes" id="UP000254802">
    <property type="component" value="Unassembled WGS sequence"/>
</dbReference>
<evidence type="ECO:0000313" key="2">
    <source>
        <dbReference type="Proteomes" id="UP000254802"/>
    </source>
</evidence>